<dbReference type="GO" id="GO:0046983">
    <property type="term" value="F:protein dimerization activity"/>
    <property type="evidence" value="ECO:0007669"/>
    <property type="project" value="InterPro"/>
</dbReference>
<evidence type="ECO:0000313" key="1">
    <source>
        <dbReference type="EMBL" id="SDJ81058.1"/>
    </source>
</evidence>
<dbReference type="Pfam" id="PF09388">
    <property type="entry name" value="SpoOE-like"/>
    <property type="match status" value="1"/>
</dbReference>
<keyword evidence="2" id="KW-1185">Reference proteome</keyword>
<name>A0A1G8WRS4_9BACI</name>
<organism evidence="1 2">
    <name type="scientific">Sediminibacillus albus</name>
    <dbReference type="NCBI Taxonomy" id="407036"/>
    <lineage>
        <taxon>Bacteria</taxon>
        <taxon>Bacillati</taxon>
        <taxon>Bacillota</taxon>
        <taxon>Bacilli</taxon>
        <taxon>Bacillales</taxon>
        <taxon>Bacillaceae</taxon>
        <taxon>Sediminibacillus</taxon>
    </lineage>
</organism>
<dbReference type="InterPro" id="IPR018540">
    <property type="entry name" value="Spo0E-like"/>
</dbReference>
<protein>
    <submittedName>
        <fullName evidence="1">Spo0E like sporulation regulatory protein</fullName>
    </submittedName>
</protein>
<evidence type="ECO:0000313" key="2">
    <source>
        <dbReference type="Proteomes" id="UP000198694"/>
    </source>
</evidence>
<dbReference type="EMBL" id="FNFL01000001">
    <property type="protein sequence ID" value="SDJ81058.1"/>
    <property type="molecule type" value="Genomic_DNA"/>
</dbReference>
<dbReference type="Proteomes" id="UP000198694">
    <property type="component" value="Unassembled WGS sequence"/>
</dbReference>
<dbReference type="SUPFAM" id="SSF140500">
    <property type="entry name" value="BAS1536-like"/>
    <property type="match status" value="1"/>
</dbReference>
<dbReference type="InterPro" id="IPR037208">
    <property type="entry name" value="Spo0E-like_sf"/>
</dbReference>
<dbReference type="Gene3D" id="4.10.280.10">
    <property type="entry name" value="Helix-loop-helix DNA-binding domain"/>
    <property type="match status" value="1"/>
</dbReference>
<dbReference type="AlphaFoldDB" id="A0A1G8WRS4"/>
<dbReference type="InterPro" id="IPR036638">
    <property type="entry name" value="HLH_DNA-bd_sf"/>
</dbReference>
<dbReference type="STRING" id="407036.SAMN05216243_0965"/>
<sequence>MVCVYMNNQAEIGLLTERISNKRKELYLLADAKGLASREVLQCSKELDKLIFLLQRIKYQLKEKQE</sequence>
<dbReference type="OrthoDB" id="2973153at2"/>
<proteinExistence type="predicted"/>
<dbReference type="PANTHER" id="PTHR41263:SF1">
    <property type="entry name" value="ASPARTYL-PHOSPHATE PHOSPHATASE YISI"/>
    <property type="match status" value="1"/>
</dbReference>
<dbReference type="GO" id="GO:0043937">
    <property type="term" value="P:regulation of sporulation"/>
    <property type="evidence" value="ECO:0007669"/>
    <property type="project" value="InterPro"/>
</dbReference>
<accession>A0A1G8WRS4</accession>
<reference evidence="1 2" key="1">
    <citation type="submission" date="2016-10" db="EMBL/GenBank/DDBJ databases">
        <authorList>
            <person name="de Groot N.N."/>
        </authorList>
    </citation>
    <scope>NUCLEOTIDE SEQUENCE [LARGE SCALE GENOMIC DNA]</scope>
    <source>
        <strain evidence="1 2">CGMCC 1.6502</strain>
    </source>
</reference>
<dbReference type="InterPro" id="IPR053028">
    <property type="entry name" value="Spo0E-like_phosphatase"/>
</dbReference>
<gene>
    <name evidence="1" type="ORF">SAMN05216243_0965</name>
</gene>
<dbReference type="PANTHER" id="PTHR41263">
    <property type="entry name" value="ASPARTYL-PHOSPHATE PHOSPHATASE YISI"/>
    <property type="match status" value="1"/>
</dbReference>